<evidence type="ECO:0000313" key="1">
    <source>
        <dbReference type="EMBL" id="KKL47409.1"/>
    </source>
</evidence>
<protein>
    <submittedName>
        <fullName evidence="1">Uncharacterized protein</fullName>
    </submittedName>
</protein>
<sequence>MTSWNTLSTYTDDAILASGGTISHTEHNT</sequence>
<dbReference type="EMBL" id="LAZR01033676">
    <property type="protein sequence ID" value="KKL47409.1"/>
    <property type="molecule type" value="Genomic_DNA"/>
</dbReference>
<proteinExistence type="predicted"/>
<dbReference type="AlphaFoldDB" id="A0A0F9CEC9"/>
<gene>
    <name evidence="1" type="ORF">LCGC14_2335840</name>
</gene>
<organism evidence="1">
    <name type="scientific">marine sediment metagenome</name>
    <dbReference type="NCBI Taxonomy" id="412755"/>
    <lineage>
        <taxon>unclassified sequences</taxon>
        <taxon>metagenomes</taxon>
        <taxon>ecological metagenomes</taxon>
    </lineage>
</organism>
<reference evidence="1" key="1">
    <citation type="journal article" date="2015" name="Nature">
        <title>Complex archaea that bridge the gap between prokaryotes and eukaryotes.</title>
        <authorList>
            <person name="Spang A."/>
            <person name="Saw J.H."/>
            <person name="Jorgensen S.L."/>
            <person name="Zaremba-Niedzwiedzka K."/>
            <person name="Martijn J."/>
            <person name="Lind A.E."/>
            <person name="van Eijk R."/>
            <person name="Schleper C."/>
            <person name="Guy L."/>
            <person name="Ettema T.J."/>
        </authorList>
    </citation>
    <scope>NUCLEOTIDE SEQUENCE</scope>
</reference>
<accession>A0A0F9CEC9</accession>
<comment type="caution">
    <text evidence="1">The sequence shown here is derived from an EMBL/GenBank/DDBJ whole genome shotgun (WGS) entry which is preliminary data.</text>
</comment>
<name>A0A0F9CEC9_9ZZZZ</name>
<feature type="non-terminal residue" evidence="1">
    <location>
        <position position="29"/>
    </location>
</feature>